<dbReference type="Proteomes" id="UP000290637">
    <property type="component" value="Chromosome"/>
</dbReference>
<dbReference type="AlphaFoldDB" id="A0A4P6KYL9"/>
<protein>
    <submittedName>
        <fullName evidence="2">Uncharacterized protein</fullName>
    </submittedName>
</protein>
<dbReference type="OrthoDB" id="8926607at2"/>
<evidence type="ECO:0000313" key="3">
    <source>
        <dbReference type="Proteomes" id="UP000290637"/>
    </source>
</evidence>
<accession>A0A4P6KYL9</accession>
<evidence type="ECO:0000313" key="2">
    <source>
        <dbReference type="EMBL" id="QBE63974.1"/>
    </source>
</evidence>
<organism evidence="2 3">
    <name type="scientific">Pseudoduganella lutea</name>
    <dbReference type="NCBI Taxonomy" id="321985"/>
    <lineage>
        <taxon>Bacteria</taxon>
        <taxon>Pseudomonadati</taxon>
        <taxon>Pseudomonadota</taxon>
        <taxon>Betaproteobacteria</taxon>
        <taxon>Burkholderiales</taxon>
        <taxon>Oxalobacteraceae</taxon>
        <taxon>Telluria group</taxon>
        <taxon>Pseudoduganella</taxon>
    </lineage>
</organism>
<dbReference type="RefSeq" id="WP_130187095.1">
    <property type="nucleotide sequence ID" value="NZ_CP035913.1"/>
</dbReference>
<evidence type="ECO:0000256" key="1">
    <source>
        <dbReference type="SAM" id="MobiDB-lite"/>
    </source>
</evidence>
<name>A0A4P6KYL9_9BURK</name>
<gene>
    <name evidence="2" type="ORF">EWM63_14040</name>
</gene>
<sequence length="119" mass="12890">MADTLLRVFDSVEVAQQAREALIASGIAASAISMNVHEDEAGPVEGNFVVDLTEKPTPSFDNPNRQSANGEVRTPVQRSNCLLQVEVDNDRDGTRAAGILDRFAGRDHAERMDSRQGPV</sequence>
<feature type="region of interest" description="Disordered" evidence="1">
    <location>
        <begin position="56"/>
        <end position="76"/>
    </location>
</feature>
<reference evidence="2 3" key="1">
    <citation type="submission" date="2019-02" db="EMBL/GenBank/DDBJ databases">
        <title>Draft Genome Sequences of Six Type Strains of the Genus Massilia.</title>
        <authorList>
            <person name="Miess H."/>
            <person name="Frediansyhah A."/>
            <person name="Gross H."/>
        </authorList>
    </citation>
    <scope>NUCLEOTIDE SEQUENCE [LARGE SCALE GENOMIC DNA]</scope>
    <source>
        <strain evidence="2 3">DSM 17473</strain>
    </source>
</reference>
<dbReference type="KEGG" id="plue:EWM63_14040"/>
<keyword evidence="3" id="KW-1185">Reference proteome</keyword>
<feature type="compositionally biased region" description="Polar residues" evidence="1">
    <location>
        <begin position="59"/>
        <end position="69"/>
    </location>
</feature>
<proteinExistence type="predicted"/>
<dbReference type="EMBL" id="CP035913">
    <property type="protein sequence ID" value="QBE63974.1"/>
    <property type="molecule type" value="Genomic_DNA"/>
</dbReference>